<keyword evidence="2" id="KW-1185">Reference proteome</keyword>
<dbReference type="EMBL" id="JARJCM010000081">
    <property type="protein sequence ID" value="KAJ7031513.1"/>
    <property type="molecule type" value="Genomic_DNA"/>
</dbReference>
<gene>
    <name evidence="1" type="ORF">C8F04DRAFT_907304</name>
</gene>
<sequence length="96" mass="10725">KRLVELDAAIYEHKASLAVLEQAREATQQQLDATSTFPVLTLPVEITTDIFSRCVEHIDHLRVYAGSRLSSHIRAPLVFLAVCRTWRDIALGTPAL</sequence>
<proteinExistence type="predicted"/>
<reference evidence="1" key="1">
    <citation type="submission" date="2023-03" db="EMBL/GenBank/DDBJ databases">
        <title>Massive genome expansion in bonnet fungi (Mycena s.s.) driven by repeated elements and novel gene families across ecological guilds.</title>
        <authorList>
            <consortium name="Lawrence Berkeley National Laboratory"/>
            <person name="Harder C.B."/>
            <person name="Miyauchi S."/>
            <person name="Viragh M."/>
            <person name="Kuo A."/>
            <person name="Thoen E."/>
            <person name="Andreopoulos B."/>
            <person name="Lu D."/>
            <person name="Skrede I."/>
            <person name="Drula E."/>
            <person name="Henrissat B."/>
            <person name="Morin E."/>
            <person name="Kohler A."/>
            <person name="Barry K."/>
            <person name="LaButti K."/>
            <person name="Morin E."/>
            <person name="Salamov A."/>
            <person name="Lipzen A."/>
            <person name="Mereny Z."/>
            <person name="Hegedus B."/>
            <person name="Baldrian P."/>
            <person name="Stursova M."/>
            <person name="Weitz H."/>
            <person name="Taylor A."/>
            <person name="Grigoriev I.V."/>
            <person name="Nagy L.G."/>
            <person name="Martin F."/>
            <person name="Kauserud H."/>
        </authorList>
    </citation>
    <scope>NUCLEOTIDE SEQUENCE</scope>
    <source>
        <strain evidence="1">CBHHK200</strain>
    </source>
</reference>
<evidence type="ECO:0000313" key="1">
    <source>
        <dbReference type="EMBL" id="KAJ7031513.1"/>
    </source>
</evidence>
<organism evidence="1 2">
    <name type="scientific">Mycena alexandri</name>
    <dbReference type="NCBI Taxonomy" id="1745969"/>
    <lineage>
        <taxon>Eukaryota</taxon>
        <taxon>Fungi</taxon>
        <taxon>Dikarya</taxon>
        <taxon>Basidiomycota</taxon>
        <taxon>Agaricomycotina</taxon>
        <taxon>Agaricomycetes</taxon>
        <taxon>Agaricomycetidae</taxon>
        <taxon>Agaricales</taxon>
        <taxon>Marasmiineae</taxon>
        <taxon>Mycenaceae</taxon>
        <taxon>Mycena</taxon>
    </lineage>
</organism>
<name>A0AAD6SPG7_9AGAR</name>
<protein>
    <recommendedName>
        <fullName evidence="3">F-box domain-containing protein</fullName>
    </recommendedName>
</protein>
<accession>A0AAD6SPG7</accession>
<feature type="non-terminal residue" evidence="1">
    <location>
        <position position="96"/>
    </location>
</feature>
<dbReference type="AlphaFoldDB" id="A0AAD6SPG7"/>
<dbReference type="Proteomes" id="UP001218188">
    <property type="component" value="Unassembled WGS sequence"/>
</dbReference>
<evidence type="ECO:0008006" key="3">
    <source>
        <dbReference type="Google" id="ProtNLM"/>
    </source>
</evidence>
<evidence type="ECO:0000313" key="2">
    <source>
        <dbReference type="Proteomes" id="UP001218188"/>
    </source>
</evidence>
<feature type="non-terminal residue" evidence="1">
    <location>
        <position position="1"/>
    </location>
</feature>
<comment type="caution">
    <text evidence="1">The sequence shown here is derived from an EMBL/GenBank/DDBJ whole genome shotgun (WGS) entry which is preliminary data.</text>
</comment>